<evidence type="ECO:0000256" key="1">
    <source>
        <dbReference type="ARBA" id="ARBA00004141"/>
    </source>
</evidence>
<feature type="transmembrane region" description="Helical" evidence="6">
    <location>
        <begin position="67"/>
        <end position="87"/>
    </location>
</feature>
<feature type="transmembrane region" description="Helical" evidence="6">
    <location>
        <begin position="722"/>
        <end position="740"/>
    </location>
</feature>
<feature type="transmembrane region" description="Helical" evidence="6">
    <location>
        <begin position="186"/>
        <end position="203"/>
    </location>
</feature>
<comment type="subcellular location">
    <subcellularLocation>
        <location evidence="1">Membrane</location>
        <topology evidence="1">Multi-pass membrane protein</topology>
    </subcellularLocation>
</comment>
<dbReference type="PANTHER" id="PTHR37994">
    <property type="entry name" value="ARAE_2_N DOMAIN-CONTAINING PROTEIN-RELATED"/>
    <property type="match status" value="1"/>
</dbReference>
<evidence type="ECO:0000256" key="3">
    <source>
        <dbReference type="ARBA" id="ARBA00022989"/>
    </source>
</evidence>
<evidence type="ECO:0000259" key="9">
    <source>
        <dbReference type="Pfam" id="PF13515"/>
    </source>
</evidence>
<feature type="transmembrane region" description="Helical" evidence="6">
    <location>
        <begin position="161"/>
        <end position="179"/>
    </location>
</feature>
<feature type="transmembrane region" description="Helical" evidence="6">
    <location>
        <begin position="669"/>
        <end position="690"/>
    </location>
</feature>
<dbReference type="GeneID" id="70297862"/>
<dbReference type="Proteomes" id="UP000887229">
    <property type="component" value="Unassembled WGS sequence"/>
</dbReference>
<evidence type="ECO:0000256" key="6">
    <source>
        <dbReference type="SAM" id="Phobius"/>
    </source>
</evidence>
<evidence type="ECO:0008006" key="12">
    <source>
        <dbReference type="Google" id="ProtNLM"/>
    </source>
</evidence>
<evidence type="ECO:0000256" key="4">
    <source>
        <dbReference type="ARBA" id="ARBA00023136"/>
    </source>
</evidence>
<accession>A0A9P7ZU93</accession>
<dbReference type="InterPro" id="IPR018823">
    <property type="entry name" value="ArAE_2_N"/>
</dbReference>
<keyword evidence="11" id="KW-1185">Reference proteome</keyword>
<feature type="transmembrane region" description="Helical" evidence="6">
    <location>
        <begin position="94"/>
        <end position="115"/>
    </location>
</feature>
<gene>
    <name evidence="10" type="ORF">F5Z01DRAFT_746739</name>
</gene>
<dbReference type="EMBL" id="MU251243">
    <property type="protein sequence ID" value="KAG9258429.1"/>
    <property type="molecule type" value="Genomic_DNA"/>
</dbReference>
<proteinExistence type="predicted"/>
<sequence>MSRHDSSPEGVKPVSSAASASRKRALPAWLDHFNIHDMKILFRCWVAAWVAILLIFIQPALTNIGQATFFSTLVLLVIPPANILFVYILQAFSLLLGMCAAWAWGLLVMKCGLSVRSESEMQALLASLQTKAAEAARRSGQDPAWEAQILVHDGHFLNAKVTAVFFVMGLLFIYVLARLRCANPKLFFFQMFGTIAMDLFILFGPGLPSYKADLAVTLVKPGAIGTALGTTCCLLFFPQSTSYAVLDSLGKLVGLMQKPIELTRRGLQDEELPMEELRATRLKMVSLYKSIGPLVAFLPLDMSRGRWNTGDVRALYGHIREAMVAGLSLLDLHITWAHAAEQKVEFEKYRQDHDHDHHDHHKAGHRQLSETAELMYALRDPEVDGRHHRAFELLRNPASEVFSVTSQSITLAVRCLRSVNSCRWLRVPSKETFTELQSELGDMIATIKRTTDKCVVDVTEGIIEAHSDLFDESGELKEQDDMHMPNLRGIVLGMILEERILNTARRTQQLLEFILRLMELRTEHRLWWPSKLQYALSWLLFGKHSAPSLNSSDAVDDSQTSKRADPDADDGAIGDHAQEAYRRLRLVRGYKGASARRSPVTRAIIKSRDWLFGVSGMFALRMVVVTLVTAIISVIPHSSGFFYREKGIWVVITAQLCILTYMSDFTFSLLTRVVGTIAGGVLGMLVWYIGSGDGTGNPYGLAATSAVVLPIVLWLRIFLPPVYVKATILFGVTFCLVIGFSYDMHHLRLYGLPGVGYQAFWKRLTGVLIGCLVATVVQIFPKPPSATRHVCDTLSNTTGTLADHYALLLSHWGHADLQSPLGAVAEEISITVADTLLSLSGSIAYLQYEISLTPFDRVVLRDAQTELEHVNQALRRLLNLSTSMPNELQERFSQITGFQEERTIGDVMAVLSLIEQALRTGCALPERLPTPLVRRFYESRRLKNSVPMLNTTLVRDAEYRRYCVALSSYLKLLSSIDSLVLVLKKALGEVHVIHPWEGA</sequence>
<protein>
    <recommendedName>
        <fullName evidence="12">ER transporter 6TM N-terminal domain-containing protein</fullName>
    </recommendedName>
</protein>
<name>A0A9P7ZU93_9HYPO</name>
<evidence type="ECO:0000259" key="7">
    <source>
        <dbReference type="Pfam" id="PF10334"/>
    </source>
</evidence>
<dbReference type="AlphaFoldDB" id="A0A9P7ZU93"/>
<dbReference type="OrthoDB" id="2274698at2759"/>
<dbReference type="GO" id="GO:0016020">
    <property type="term" value="C:membrane"/>
    <property type="evidence" value="ECO:0007669"/>
    <property type="project" value="UniProtKB-SubCell"/>
</dbReference>
<feature type="transmembrane region" description="Helical" evidence="6">
    <location>
        <begin position="40"/>
        <end position="61"/>
    </location>
</feature>
<keyword evidence="3 6" id="KW-1133">Transmembrane helix</keyword>
<feature type="transmembrane region" description="Helical" evidence="6">
    <location>
        <begin position="647"/>
        <end position="662"/>
    </location>
</feature>
<keyword evidence="4 6" id="KW-0472">Membrane</keyword>
<evidence type="ECO:0000256" key="5">
    <source>
        <dbReference type="SAM" id="MobiDB-lite"/>
    </source>
</evidence>
<dbReference type="Pfam" id="PF13515">
    <property type="entry name" value="FUSC_2"/>
    <property type="match status" value="1"/>
</dbReference>
<feature type="domain" description="Integral membrane bound transporter" evidence="9">
    <location>
        <begin position="636"/>
        <end position="777"/>
    </location>
</feature>
<feature type="region of interest" description="Disordered" evidence="5">
    <location>
        <begin position="549"/>
        <end position="573"/>
    </location>
</feature>
<comment type="caution">
    <text evidence="10">The sequence shown here is derived from an EMBL/GenBank/DDBJ whole genome shotgun (WGS) entry which is preliminary data.</text>
</comment>
<dbReference type="InterPro" id="IPR018820">
    <property type="entry name" value="BRE4-related_DUF2421"/>
</dbReference>
<dbReference type="Pfam" id="PF10337">
    <property type="entry name" value="ArAE_2_N"/>
    <property type="match status" value="1"/>
</dbReference>
<feature type="transmembrane region" description="Helical" evidence="6">
    <location>
        <begin position="760"/>
        <end position="780"/>
    </location>
</feature>
<organism evidence="10 11">
    <name type="scientific">Emericellopsis atlantica</name>
    <dbReference type="NCBI Taxonomy" id="2614577"/>
    <lineage>
        <taxon>Eukaryota</taxon>
        <taxon>Fungi</taxon>
        <taxon>Dikarya</taxon>
        <taxon>Ascomycota</taxon>
        <taxon>Pezizomycotina</taxon>
        <taxon>Sordariomycetes</taxon>
        <taxon>Hypocreomycetidae</taxon>
        <taxon>Hypocreales</taxon>
        <taxon>Bionectriaceae</taxon>
        <taxon>Emericellopsis</taxon>
    </lineage>
</organism>
<evidence type="ECO:0000259" key="8">
    <source>
        <dbReference type="Pfam" id="PF10337"/>
    </source>
</evidence>
<evidence type="ECO:0000256" key="2">
    <source>
        <dbReference type="ARBA" id="ARBA00022692"/>
    </source>
</evidence>
<evidence type="ECO:0000313" key="11">
    <source>
        <dbReference type="Proteomes" id="UP000887229"/>
    </source>
</evidence>
<evidence type="ECO:0000313" key="10">
    <source>
        <dbReference type="EMBL" id="KAG9258429.1"/>
    </source>
</evidence>
<reference evidence="10" key="1">
    <citation type="journal article" date="2021" name="IMA Fungus">
        <title>Genomic characterization of three marine fungi, including Emericellopsis atlantica sp. nov. with signatures of a generalist lifestyle and marine biomass degradation.</title>
        <authorList>
            <person name="Hagestad O.C."/>
            <person name="Hou L."/>
            <person name="Andersen J.H."/>
            <person name="Hansen E.H."/>
            <person name="Altermark B."/>
            <person name="Li C."/>
            <person name="Kuhnert E."/>
            <person name="Cox R.J."/>
            <person name="Crous P.W."/>
            <person name="Spatafora J.W."/>
            <person name="Lail K."/>
            <person name="Amirebrahimi M."/>
            <person name="Lipzen A."/>
            <person name="Pangilinan J."/>
            <person name="Andreopoulos W."/>
            <person name="Hayes R.D."/>
            <person name="Ng V."/>
            <person name="Grigoriev I.V."/>
            <person name="Jackson S.A."/>
            <person name="Sutton T.D.S."/>
            <person name="Dobson A.D.W."/>
            <person name="Rama T."/>
        </authorList>
    </citation>
    <scope>NUCLEOTIDE SEQUENCE</scope>
    <source>
        <strain evidence="10">TS7</strain>
    </source>
</reference>
<feature type="transmembrane region" description="Helical" evidence="6">
    <location>
        <begin position="223"/>
        <end position="246"/>
    </location>
</feature>
<dbReference type="Pfam" id="PF10334">
    <property type="entry name" value="BRE4"/>
    <property type="match status" value="1"/>
</dbReference>
<feature type="domain" description="Putative ER transporter 6TM N-terminal" evidence="8">
    <location>
        <begin position="25"/>
        <end position="457"/>
    </location>
</feature>
<dbReference type="RefSeq" id="XP_046122353.1">
    <property type="nucleotide sequence ID" value="XM_046266959.1"/>
</dbReference>
<feature type="domain" description="DUF2421" evidence="7">
    <location>
        <begin position="781"/>
        <end position="991"/>
    </location>
</feature>
<feature type="transmembrane region" description="Helical" evidence="6">
    <location>
        <begin position="696"/>
        <end position="715"/>
    </location>
</feature>
<feature type="transmembrane region" description="Helical" evidence="6">
    <location>
        <begin position="610"/>
        <end position="635"/>
    </location>
</feature>
<dbReference type="InterPro" id="IPR049453">
    <property type="entry name" value="Memb_transporter_dom"/>
</dbReference>
<dbReference type="PANTHER" id="PTHR37994:SF3">
    <property type="entry name" value="ER TRANSPORTER 6TM N-TERMINAL DOMAIN-CONTAINING PROTEIN"/>
    <property type="match status" value="1"/>
</dbReference>
<keyword evidence="2 6" id="KW-0812">Transmembrane</keyword>